<keyword evidence="4" id="KW-0597">Phosphoprotein</keyword>
<dbReference type="PANTHER" id="PTHR43304">
    <property type="entry name" value="PHYTOCHROME-LIKE PROTEIN CPH1"/>
    <property type="match status" value="1"/>
</dbReference>
<feature type="domain" description="Phytochrome chromophore attachment site" evidence="8">
    <location>
        <begin position="68"/>
        <end position="231"/>
    </location>
</feature>
<feature type="domain" description="Histidine kinase" evidence="9">
    <location>
        <begin position="690"/>
        <end position="906"/>
    </location>
</feature>
<dbReference type="InterPro" id="IPR001610">
    <property type="entry name" value="PAC"/>
</dbReference>
<dbReference type="Pfam" id="PF00989">
    <property type="entry name" value="PAS"/>
    <property type="match status" value="2"/>
</dbReference>
<evidence type="ECO:0000259" key="9">
    <source>
        <dbReference type="PROSITE" id="PS50109"/>
    </source>
</evidence>
<evidence type="ECO:0000256" key="7">
    <source>
        <dbReference type="ARBA" id="ARBA00023012"/>
    </source>
</evidence>
<dbReference type="InterPro" id="IPR003018">
    <property type="entry name" value="GAF"/>
</dbReference>
<dbReference type="Gene3D" id="3.30.450.20">
    <property type="entry name" value="PAS domain"/>
    <property type="match status" value="3"/>
</dbReference>
<dbReference type="InterPro" id="IPR000014">
    <property type="entry name" value="PAS"/>
</dbReference>
<name>A0A0N8KMC7_9CYAN</name>
<dbReference type="InterPro" id="IPR016132">
    <property type="entry name" value="Phyto_chromo_attachment"/>
</dbReference>
<dbReference type="SUPFAM" id="SSF55785">
    <property type="entry name" value="PYP-like sensor domain (PAS domain)"/>
    <property type="match status" value="3"/>
</dbReference>
<dbReference type="InterPro" id="IPR036097">
    <property type="entry name" value="HisK_dim/P_sf"/>
</dbReference>
<protein>
    <recommendedName>
        <fullName evidence="3">histidine kinase</fullName>
        <ecNumber evidence="3">2.7.13.3</ecNumber>
    </recommendedName>
</protein>
<evidence type="ECO:0000259" key="11">
    <source>
        <dbReference type="PROSITE" id="PS50113"/>
    </source>
</evidence>
<dbReference type="Pfam" id="PF02518">
    <property type="entry name" value="HATPase_c"/>
    <property type="match status" value="1"/>
</dbReference>
<dbReference type="PANTHER" id="PTHR43304:SF1">
    <property type="entry name" value="PAC DOMAIN-CONTAINING PROTEIN"/>
    <property type="match status" value="1"/>
</dbReference>
<comment type="caution">
    <text evidence="12">The sequence shown here is derived from an EMBL/GenBank/DDBJ whole genome shotgun (WGS) entry which is preliminary data.</text>
</comment>
<organism evidence="12 13">
    <name type="scientific">Phormidesmis priestleyi Ana</name>
    <dbReference type="NCBI Taxonomy" id="1666911"/>
    <lineage>
        <taxon>Bacteria</taxon>
        <taxon>Bacillati</taxon>
        <taxon>Cyanobacteriota</taxon>
        <taxon>Cyanophyceae</taxon>
        <taxon>Leptolyngbyales</taxon>
        <taxon>Leptolyngbyaceae</taxon>
        <taxon>Phormidesmis</taxon>
    </lineage>
</organism>
<dbReference type="Pfam" id="PF01590">
    <property type="entry name" value="GAF"/>
    <property type="match status" value="1"/>
</dbReference>
<dbReference type="SMART" id="SM00086">
    <property type="entry name" value="PAC"/>
    <property type="match status" value="3"/>
</dbReference>
<feature type="domain" description="PAC" evidence="11">
    <location>
        <begin position="622"/>
        <end position="673"/>
    </location>
</feature>
<evidence type="ECO:0000259" key="10">
    <source>
        <dbReference type="PROSITE" id="PS50112"/>
    </source>
</evidence>
<dbReference type="EC" id="2.7.13.3" evidence="3"/>
<reference evidence="12 13" key="1">
    <citation type="submission" date="2015-09" db="EMBL/GenBank/DDBJ databases">
        <title>Identification and resolution of microdiversity through metagenomic sequencing of parallel consortia.</title>
        <authorList>
            <person name="Nelson W.C."/>
            <person name="Romine M.F."/>
            <person name="Lindemann S.R."/>
        </authorList>
    </citation>
    <scope>NUCLEOTIDE SEQUENCE [LARGE SCALE GENOMIC DNA]</scope>
    <source>
        <strain evidence="12">Ana</strain>
    </source>
</reference>
<dbReference type="SUPFAM" id="SSF55874">
    <property type="entry name" value="ATPase domain of HSP90 chaperone/DNA topoisomerase II/histidine kinase"/>
    <property type="match status" value="1"/>
</dbReference>
<dbReference type="Proteomes" id="UP000050465">
    <property type="component" value="Unassembled WGS sequence"/>
</dbReference>
<feature type="domain" description="PAC" evidence="11">
    <location>
        <begin position="357"/>
        <end position="411"/>
    </location>
</feature>
<comment type="catalytic activity">
    <reaction evidence="1">
        <text>ATP + protein L-histidine = ADP + protein N-phospho-L-histidine.</text>
        <dbReference type="EC" id="2.7.13.3"/>
    </reaction>
</comment>
<dbReference type="InterPro" id="IPR004358">
    <property type="entry name" value="Sig_transdc_His_kin-like_C"/>
</dbReference>
<dbReference type="EMBL" id="LJZR01000033">
    <property type="protein sequence ID" value="KPQ33370.1"/>
    <property type="molecule type" value="Genomic_DNA"/>
</dbReference>
<dbReference type="Pfam" id="PF00512">
    <property type="entry name" value="HisKA"/>
    <property type="match status" value="1"/>
</dbReference>
<dbReference type="SMART" id="SM00388">
    <property type="entry name" value="HisKA"/>
    <property type="match status" value="1"/>
</dbReference>
<dbReference type="NCBIfam" id="TIGR00229">
    <property type="entry name" value="sensory_box"/>
    <property type="match status" value="3"/>
</dbReference>
<dbReference type="InterPro" id="IPR029016">
    <property type="entry name" value="GAF-like_dom_sf"/>
</dbReference>
<dbReference type="InterPro" id="IPR005467">
    <property type="entry name" value="His_kinase_dom"/>
</dbReference>
<feature type="domain" description="PAC" evidence="11">
    <location>
        <begin position="485"/>
        <end position="539"/>
    </location>
</feature>
<evidence type="ECO:0000256" key="6">
    <source>
        <dbReference type="ARBA" id="ARBA00022777"/>
    </source>
</evidence>
<evidence type="ECO:0000256" key="4">
    <source>
        <dbReference type="ARBA" id="ARBA00022553"/>
    </source>
</evidence>
<feature type="domain" description="PAS" evidence="10">
    <location>
        <begin position="287"/>
        <end position="332"/>
    </location>
</feature>
<dbReference type="PROSITE" id="PS50112">
    <property type="entry name" value="PAS"/>
    <property type="match status" value="3"/>
</dbReference>
<dbReference type="PROSITE" id="PS50109">
    <property type="entry name" value="HIS_KIN"/>
    <property type="match status" value="1"/>
</dbReference>
<evidence type="ECO:0000313" key="12">
    <source>
        <dbReference type="EMBL" id="KPQ33370.1"/>
    </source>
</evidence>
<dbReference type="GO" id="GO:0000155">
    <property type="term" value="F:phosphorelay sensor kinase activity"/>
    <property type="evidence" value="ECO:0007669"/>
    <property type="project" value="InterPro"/>
</dbReference>
<dbReference type="PROSITE" id="PS50046">
    <property type="entry name" value="PHYTOCHROME_2"/>
    <property type="match status" value="1"/>
</dbReference>
<dbReference type="Gene3D" id="3.30.565.10">
    <property type="entry name" value="Histidine kinase-like ATPase, C-terminal domain"/>
    <property type="match status" value="1"/>
</dbReference>
<keyword evidence="5" id="KW-0808">Transferase</keyword>
<dbReference type="Gene3D" id="1.10.287.130">
    <property type="match status" value="1"/>
</dbReference>
<dbReference type="PRINTS" id="PR00344">
    <property type="entry name" value="BCTRLSENSOR"/>
</dbReference>
<dbReference type="SUPFAM" id="SSF47384">
    <property type="entry name" value="Homodimeric domain of signal transducing histidine kinase"/>
    <property type="match status" value="1"/>
</dbReference>
<dbReference type="PATRIC" id="fig|1666911.3.peg.2260"/>
<dbReference type="AlphaFoldDB" id="A0A0N8KMC7"/>
<dbReference type="SMART" id="SM00091">
    <property type="entry name" value="PAS"/>
    <property type="match status" value="3"/>
</dbReference>
<feature type="domain" description="PAS" evidence="10">
    <location>
        <begin position="540"/>
        <end position="595"/>
    </location>
</feature>
<comment type="similarity">
    <text evidence="2">In the N-terminal section; belongs to the phytochrome family.</text>
</comment>
<dbReference type="CDD" id="cd00082">
    <property type="entry name" value="HisKA"/>
    <property type="match status" value="1"/>
</dbReference>
<dbReference type="Gene3D" id="3.30.450.40">
    <property type="match status" value="1"/>
</dbReference>
<dbReference type="InterPro" id="IPR035965">
    <property type="entry name" value="PAS-like_dom_sf"/>
</dbReference>
<evidence type="ECO:0000256" key="3">
    <source>
        <dbReference type="ARBA" id="ARBA00012438"/>
    </source>
</evidence>
<dbReference type="CDD" id="cd00130">
    <property type="entry name" value="PAS"/>
    <property type="match status" value="3"/>
</dbReference>
<keyword evidence="7" id="KW-0902">Two-component regulatory system</keyword>
<dbReference type="InterPro" id="IPR013767">
    <property type="entry name" value="PAS_fold"/>
</dbReference>
<dbReference type="SMART" id="SM00387">
    <property type="entry name" value="HATPase_c"/>
    <property type="match status" value="1"/>
</dbReference>
<evidence type="ECO:0000256" key="2">
    <source>
        <dbReference type="ARBA" id="ARBA00006402"/>
    </source>
</evidence>
<dbReference type="InterPro" id="IPR036890">
    <property type="entry name" value="HATPase_C_sf"/>
</dbReference>
<dbReference type="InterPro" id="IPR052162">
    <property type="entry name" value="Sensor_kinase/Photoreceptor"/>
</dbReference>
<gene>
    <name evidence="12" type="ORF">HLUCCA11_18795</name>
</gene>
<keyword evidence="6 12" id="KW-0418">Kinase</keyword>
<dbReference type="FunFam" id="3.30.565.10:FF:000006">
    <property type="entry name" value="Sensor histidine kinase WalK"/>
    <property type="match status" value="1"/>
</dbReference>
<dbReference type="PROSITE" id="PS50113">
    <property type="entry name" value="PAC"/>
    <property type="match status" value="3"/>
</dbReference>
<dbReference type="GO" id="GO:0006355">
    <property type="term" value="P:regulation of DNA-templated transcription"/>
    <property type="evidence" value="ECO:0007669"/>
    <property type="project" value="InterPro"/>
</dbReference>
<evidence type="ECO:0000259" key="8">
    <source>
        <dbReference type="PROSITE" id="PS50046"/>
    </source>
</evidence>
<evidence type="ECO:0000256" key="1">
    <source>
        <dbReference type="ARBA" id="ARBA00000085"/>
    </source>
</evidence>
<dbReference type="InterPro" id="IPR000700">
    <property type="entry name" value="PAS-assoc_C"/>
</dbReference>
<dbReference type="SUPFAM" id="SSF55781">
    <property type="entry name" value="GAF domain-like"/>
    <property type="match status" value="1"/>
</dbReference>
<dbReference type="Pfam" id="PF13426">
    <property type="entry name" value="PAS_9"/>
    <property type="match status" value="1"/>
</dbReference>
<feature type="domain" description="PAS" evidence="10">
    <location>
        <begin position="408"/>
        <end position="460"/>
    </location>
</feature>
<dbReference type="InterPro" id="IPR003661">
    <property type="entry name" value="HisK_dim/P_dom"/>
</dbReference>
<proteinExistence type="inferred from homology"/>
<dbReference type="InterPro" id="IPR003594">
    <property type="entry name" value="HATPase_dom"/>
</dbReference>
<evidence type="ECO:0000313" key="13">
    <source>
        <dbReference type="Proteomes" id="UP000050465"/>
    </source>
</evidence>
<evidence type="ECO:0000256" key="5">
    <source>
        <dbReference type="ARBA" id="ARBA00022679"/>
    </source>
</evidence>
<sequence length="906" mass="101618">MTSLLPSFLLHYSPVVLNSLSLLAICGVVWGCLQAVKRQRQMAVVLRQQTERERLIGQISQQIRQSLDLDTVLATTVEQVQRFLVADRVLIYRFGANGTGYAAYETVLPPYSQVLGKIFAEEVFPQAYHQAYALGKTRRITNIEQADVEPCLADFVKRFEVQAKLVVPIIQEHRDSKKQSDAGTADALEGNQADATAQEPYLWGLLIAHQCSHPRRWEDWEVALMQQLATQVAIAIQQSELYHQLQQLNTQLEQRVQQRTAELATTNAALQAEIEERLRTETALRHKNDTLNALISASPRAISMLDINGCVKIWNPAAERMFGWQETEVVDRPSPVPLDLPLADGLTLQSSVLAGNTYIGLELLGHQKDGTPMDILCSAAPLHDTDGTINGIVAVIVDITAQRKQAEELRLLQSVVVNTNDAVIITEAEPFDPPGPRILYVNAAFTEITGYEAAEVLGKTPRILQGPKTDRAELDRVRTALSQWQPVTVEVINYRKDGSEFWNEFSLVPVADTEGWYTHWIAVQRDTTRRKQTAQALLLREKNFRTLIENALDIIMILDLDGTIGYLSPSVEKVLGYPVTELVGQNVKEFIHPEDWARSCYPLEARWRDRFIHTAQPLESLSPIEFRCRHQDGTWRILEAVSQPFVDDGNTMRMMVNARDITERKRLNETRLALEKEKELSALKTRFFSMASHEFRTPLSTALAAAQVLENSLDEWDNTAKRLRNLHRIQDSVKNTVQLLDDILTINRAESGNLAFNPKPIALALYCAHFIEEMQLNAGSQHSLTFTSQGETYAISLDEKLLRSMLSNLLSNAIKYSPQGGAIALTLRFQPKAVVIRVQDQGIGISETDQKQLFEPFQRGKNVRNVPGTGLGLAVVKKCVDLHRGKIAIVSELGIGTACEITLPRL</sequence>
<dbReference type="STRING" id="1666911.HLUCCA11_18795"/>
<accession>A0A0N8KMC7</accession>
<dbReference type="SMART" id="SM00065">
    <property type="entry name" value="GAF"/>
    <property type="match status" value="1"/>
</dbReference>